<keyword evidence="4" id="KW-1185">Reference proteome</keyword>
<dbReference type="InterPro" id="IPR050426">
    <property type="entry name" value="Glycosyltransferase_28"/>
</dbReference>
<dbReference type="Pfam" id="PF06722">
    <property type="entry name" value="EryCIII-like_C"/>
    <property type="match status" value="1"/>
</dbReference>
<evidence type="ECO:0000256" key="1">
    <source>
        <dbReference type="ARBA" id="ARBA00022679"/>
    </source>
</evidence>
<dbReference type="EMBL" id="JBDFQZ010000008">
    <property type="protein sequence ID" value="KAK9698185.1"/>
    <property type="molecule type" value="Genomic_DNA"/>
</dbReference>
<accession>A0AAW1J4E6</accession>
<feature type="domain" description="Erythromycin biosynthesis protein CIII-like C-terminal" evidence="2">
    <location>
        <begin position="387"/>
        <end position="439"/>
    </location>
</feature>
<sequence length="508" mass="57347">MDKNVERSRPIAAFMAFGTNGDIYPIAALAAAFASDQQKYDVIFISHSAHQDLAEHLSEHGVSYMSVSSPPILSPPVTDGNNKTDASLHPSFTIQKSIVRREHRRECLSIMEIIFGDEPSMEGDFILINFFALEGWTLAELFHVRCIVAAPYVMHYTAPSSFERQFRRELPDLYKYLQEAPADKLGWNDVTHWMWPLFSEDWGSWRKDELNLSPLLFTDPVTGLPMWHDRPSAPLLLYGFSREVVECPEYWPSNSRICGFWYLPPIWQFSCNSCRETFYSEAKLCSVHKDLHTFLDSNVSMPLVFVGLSSAGDLGFMRNPTAILRVLQAVIEITNCKFILLTAGFKQLNLAIQVTATEEDFSTQCKNISVDDGVSLFDGRLFCFSGSIPYSWLFRKCAVVVHHGGSGSTAAALRAGIPQILCPLMADQFYWSERMCWLGVAPEPFKRNHLIPEHCDDISIKEGARTLLQAIKFTLRPEVKEHALKISDKISLEDGVAEAIRILKAEMG</sequence>
<keyword evidence="1" id="KW-0808">Transferase</keyword>
<dbReference type="EMBL" id="JBDFQZ010000008">
    <property type="protein sequence ID" value="KAK9698183.1"/>
    <property type="molecule type" value="Genomic_DNA"/>
</dbReference>
<dbReference type="CDD" id="cd03784">
    <property type="entry name" value="GT1_Gtf-like"/>
    <property type="match status" value="1"/>
</dbReference>
<dbReference type="InterPro" id="IPR010610">
    <property type="entry name" value="EryCIII-like_C"/>
</dbReference>
<protein>
    <recommendedName>
        <fullName evidence="2">Erythromycin biosynthesis protein CIII-like C-terminal domain-containing protein</fullName>
    </recommendedName>
</protein>
<gene>
    <name evidence="3" type="ORF">RND81_08G087300</name>
</gene>
<comment type="caution">
    <text evidence="3">The sequence shown here is derived from an EMBL/GenBank/DDBJ whole genome shotgun (WGS) entry which is preliminary data.</text>
</comment>
<organism evidence="3 4">
    <name type="scientific">Saponaria officinalis</name>
    <name type="common">Common soapwort</name>
    <name type="synonym">Lychnis saponaria</name>
    <dbReference type="NCBI Taxonomy" id="3572"/>
    <lineage>
        <taxon>Eukaryota</taxon>
        <taxon>Viridiplantae</taxon>
        <taxon>Streptophyta</taxon>
        <taxon>Embryophyta</taxon>
        <taxon>Tracheophyta</taxon>
        <taxon>Spermatophyta</taxon>
        <taxon>Magnoliopsida</taxon>
        <taxon>eudicotyledons</taxon>
        <taxon>Gunneridae</taxon>
        <taxon>Pentapetalae</taxon>
        <taxon>Caryophyllales</taxon>
        <taxon>Caryophyllaceae</taxon>
        <taxon>Caryophylleae</taxon>
        <taxon>Saponaria</taxon>
    </lineage>
</organism>
<reference evidence="3 4" key="1">
    <citation type="submission" date="2024-03" db="EMBL/GenBank/DDBJ databases">
        <title>WGS assembly of Saponaria officinalis var. Norfolk2.</title>
        <authorList>
            <person name="Jenkins J."/>
            <person name="Shu S."/>
            <person name="Grimwood J."/>
            <person name="Barry K."/>
            <person name="Goodstein D."/>
            <person name="Schmutz J."/>
            <person name="Leebens-Mack J."/>
            <person name="Osbourn A."/>
        </authorList>
    </citation>
    <scope>NUCLEOTIDE SEQUENCE [LARGE SCALE GENOMIC DNA]</scope>
    <source>
        <strain evidence="4">cv. Norfolk2</strain>
        <strain evidence="3">JIC</strain>
        <tissue evidence="3">Leaf</tissue>
    </source>
</reference>
<proteinExistence type="predicted"/>
<dbReference type="Gene3D" id="3.40.50.2000">
    <property type="entry name" value="Glycogen Phosphorylase B"/>
    <property type="match status" value="2"/>
</dbReference>
<dbReference type="PANTHER" id="PTHR48050:SF11">
    <property type="entry name" value="GLYCOSYLTRANSFERASE"/>
    <property type="match status" value="1"/>
</dbReference>
<dbReference type="GO" id="GO:0016758">
    <property type="term" value="F:hexosyltransferase activity"/>
    <property type="evidence" value="ECO:0007669"/>
    <property type="project" value="UniProtKB-ARBA"/>
</dbReference>
<evidence type="ECO:0000313" key="4">
    <source>
        <dbReference type="Proteomes" id="UP001443914"/>
    </source>
</evidence>
<name>A0AAW1J4E6_SAPOF</name>
<dbReference type="EMBL" id="JBDFQZ010000008">
    <property type="protein sequence ID" value="KAK9698184.1"/>
    <property type="molecule type" value="Genomic_DNA"/>
</dbReference>
<dbReference type="GO" id="GO:0008194">
    <property type="term" value="F:UDP-glycosyltransferase activity"/>
    <property type="evidence" value="ECO:0007669"/>
    <property type="project" value="InterPro"/>
</dbReference>
<dbReference type="AlphaFoldDB" id="A0AAW1J4E6"/>
<dbReference type="Proteomes" id="UP001443914">
    <property type="component" value="Unassembled WGS sequence"/>
</dbReference>
<dbReference type="InterPro" id="IPR002213">
    <property type="entry name" value="UDP_glucos_trans"/>
</dbReference>
<dbReference type="SUPFAM" id="SSF53756">
    <property type="entry name" value="UDP-Glycosyltransferase/glycogen phosphorylase"/>
    <property type="match status" value="1"/>
</dbReference>
<dbReference type="GO" id="GO:0016104">
    <property type="term" value="P:triterpenoid biosynthetic process"/>
    <property type="evidence" value="ECO:0007669"/>
    <property type="project" value="UniProtKB-ARBA"/>
</dbReference>
<evidence type="ECO:0000259" key="2">
    <source>
        <dbReference type="Pfam" id="PF06722"/>
    </source>
</evidence>
<dbReference type="PANTHER" id="PTHR48050">
    <property type="entry name" value="STEROL 3-BETA-GLUCOSYLTRANSFERASE"/>
    <property type="match status" value="1"/>
</dbReference>
<dbReference type="GO" id="GO:0016135">
    <property type="term" value="P:saponin biosynthetic process"/>
    <property type="evidence" value="ECO:0007669"/>
    <property type="project" value="UniProtKB-ARBA"/>
</dbReference>
<evidence type="ECO:0000313" key="3">
    <source>
        <dbReference type="EMBL" id="KAK9698183.1"/>
    </source>
</evidence>